<feature type="region of interest" description="Disordered" evidence="1">
    <location>
        <begin position="1"/>
        <end position="34"/>
    </location>
</feature>
<protein>
    <submittedName>
        <fullName evidence="2">Uncharacterized protein</fullName>
    </submittedName>
</protein>
<evidence type="ECO:0000256" key="1">
    <source>
        <dbReference type="SAM" id="MobiDB-lite"/>
    </source>
</evidence>
<sequence>MTINSLKNYLSTSSSPDRSVTSLKKKHKKNRNPENFQLHFLKGQQVTRKKGMLSVELI</sequence>
<evidence type="ECO:0000313" key="2">
    <source>
        <dbReference type="EMBL" id="KOF71400.1"/>
    </source>
</evidence>
<name>A0A0L8G482_OCTBM</name>
<gene>
    <name evidence="2" type="ORF">OCBIM_22001101mg</name>
</gene>
<feature type="compositionally biased region" description="Low complexity" evidence="1">
    <location>
        <begin position="11"/>
        <end position="22"/>
    </location>
</feature>
<reference evidence="2" key="1">
    <citation type="submission" date="2015-07" db="EMBL/GenBank/DDBJ databases">
        <title>MeaNS - Measles Nucleotide Surveillance Program.</title>
        <authorList>
            <person name="Tran T."/>
            <person name="Druce J."/>
        </authorList>
    </citation>
    <scope>NUCLEOTIDE SEQUENCE</scope>
    <source>
        <strain evidence="2">UCB-OBI-ISO-001</strain>
        <tissue evidence="2">Gonad</tissue>
    </source>
</reference>
<organism evidence="2">
    <name type="scientific">Octopus bimaculoides</name>
    <name type="common">California two-spotted octopus</name>
    <dbReference type="NCBI Taxonomy" id="37653"/>
    <lineage>
        <taxon>Eukaryota</taxon>
        <taxon>Metazoa</taxon>
        <taxon>Spiralia</taxon>
        <taxon>Lophotrochozoa</taxon>
        <taxon>Mollusca</taxon>
        <taxon>Cephalopoda</taxon>
        <taxon>Coleoidea</taxon>
        <taxon>Octopodiformes</taxon>
        <taxon>Octopoda</taxon>
        <taxon>Incirrata</taxon>
        <taxon>Octopodidae</taxon>
        <taxon>Octopus</taxon>
    </lineage>
</organism>
<feature type="compositionally biased region" description="Polar residues" evidence="1">
    <location>
        <begin position="1"/>
        <end position="10"/>
    </location>
</feature>
<accession>A0A0L8G482</accession>
<dbReference type="EMBL" id="KQ424182">
    <property type="protein sequence ID" value="KOF71400.1"/>
    <property type="molecule type" value="Genomic_DNA"/>
</dbReference>
<proteinExistence type="predicted"/>
<dbReference type="AlphaFoldDB" id="A0A0L8G482"/>